<comment type="caution">
    <text evidence="1">The sequence shown here is derived from an EMBL/GenBank/DDBJ whole genome shotgun (WGS) entry which is preliminary data.</text>
</comment>
<dbReference type="VEuPathDB" id="FungiDB:BTJ68_06064"/>
<evidence type="ECO:0000313" key="2">
    <source>
        <dbReference type="Proteomes" id="UP000281468"/>
    </source>
</evidence>
<dbReference type="Proteomes" id="UP000281468">
    <property type="component" value="Unassembled WGS sequence"/>
</dbReference>
<dbReference type="AlphaFoldDB" id="A0A3M7FW10"/>
<evidence type="ECO:0000313" key="1">
    <source>
        <dbReference type="EMBL" id="RMY92531.1"/>
    </source>
</evidence>
<name>A0A3M7FW10_HORWE</name>
<accession>A0A3M7FW10</accession>
<protein>
    <submittedName>
        <fullName evidence="1">Uncharacterized protein</fullName>
    </submittedName>
</protein>
<sequence length="360" mass="40130">MPHRKAETNTVDGRFASVRGASGANLQGAADTQRQQHWECFSLDVIVVPRTSNSAMADNPILTYLPPGWTEEKYKNATDQDYESLTEEQLEKVLKRGAAKTHLETVKWFDEKNAKRLARGAAPLPYPNDVMAEGEEAPTTDLPDPTAENLAKLLHHVEDSKLDLIGFVLFRTHYTDEPSWEAFEKGFYELLDEGIATACSESADFKRIDNQVFMRIVSDEALENQPPEGVARAYRMCMEEDEVSESEDGEDVWGDEIEPGLTTSMCLFVDEECIRSVIDKQAGLTPFVKAVDGMLGMGQPHEYKGTFKIAIASLMPAFYAALLGYDIVDVASKVSDDGIWRNIGPWDADLEGKRILAMIH</sequence>
<organism evidence="1 2">
    <name type="scientific">Hortaea werneckii</name>
    <name type="common">Black yeast</name>
    <name type="synonym">Cladosporium werneckii</name>
    <dbReference type="NCBI Taxonomy" id="91943"/>
    <lineage>
        <taxon>Eukaryota</taxon>
        <taxon>Fungi</taxon>
        <taxon>Dikarya</taxon>
        <taxon>Ascomycota</taxon>
        <taxon>Pezizomycotina</taxon>
        <taxon>Dothideomycetes</taxon>
        <taxon>Dothideomycetidae</taxon>
        <taxon>Mycosphaerellales</taxon>
        <taxon>Teratosphaeriaceae</taxon>
        <taxon>Hortaea</taxon>
    </lineage>
</organism>
<gene>
    <name evidence="1" type="ORF">D0862_09470</name>
</gene>
<dbReference type="EMBL" id="QWIQ01000347">
    <property type="protein sequence ID" value="RMY92531.1"/>
    <property type="molecule type" value="Genomic_DNA"/>
</dbReference>
<proteinExistence type="predicted"/>
<reference evidence="1 2" key="1">
    <citation type="journal article" date="2018" name="BMC Genomics">
        <title>Genomic evidence for intraspecific hybridization in a clonal and extremely halotolerant yeast.</title>
        <authorList>
            <person name="Gostincar C."/>
            <person name="Stajich J.E."/>
            <person name="Zupancic J."/>
            <person name="Zalar P."/>
            <person name="Gunde-Cimerman N."/>
        </authorList>
    </citation>
    <scope>NUCLEOTIDE SEQUENCE [LARGE SCALE GENOMIC DNA]</scope>
    <source>
        <strain evidence="1 2">EXF-171</strain>
    </source>
</reference>